<dbReference type="SUPFAM" id="SSF48452">
    <property type="entry name" value="TPR-like"/>
    <property type="match status" value="2"/>
</dbReference>
<keyword evidence="1" id="KW-0802">TPR repeat</keyword>
<dbReference type="InterPro" id="IPR027417">
    <property type="entry name" value="P-loop_NTPase"/>
</dbReference>
<dbReference type="Gene3D" id="1.25.40.10">
    <property type="entry name" value="Tetratricopeptide repeat domain"/>
    <property type="match status" value="2"/>
</dbReference>
<dbReference type="Proteomes" id="UP001147746">
    <property type="component" value="Unassembled WGS sequence"/>
</dbReference>
<evidence type="ECO:0000259" key="3">
    <source>
        <dbReference type="Pfam" id="PF17107"/>
    </source>
</evidence>
<feature type="domain" description="NB-ARC" evidence="2">
    <location>
        <begin position="184"/>
        <end position="321"/>
    </location>
</feature>
<organism evidence="4 5">
    <name type="scientific">Penicillium atrosanguineum</name>
    <dbReference type="NCBI Taxonomy" id="1132637"/>
    <lineage>
        <taxon>Eukaryota</taxon>
        <taxon>Fungi</taxon>
        <taxon>Dikarya</taxon>
        <taxon>Ascomycota</taxon>
        <taxon>Pezizomycotina</taxon>
        <taxon>Eurotiomycetes</taxon>
        <taxon>Eurotiomycetidae</taxon>
        <taxon>Eurotiales</taxon>
        <taxon>Aspergillaceae</taxon>
        <taxon>Penicillium</taxon>
    </lineage>
</organism>
<dbReference type="InterPro" id="IPR031352">
    <property type="entry name" value="SesA"/>
</dbReference>
<proteinExistence type="predicted"/>
<gene>
    <name evidence="4" type="ORF">N7476_009920</name>
</gene>
<feature type="domain" description="NACHT-NTPase and P-loop NTPases N-terminal" evidence="3">
    <location>
        <begin position="10"/>
        <end position="132"/>
    </location>
</feature>
<accession>A0A9W9U0C7</accession>
<dbReference type="PROSITE" id="PS50005">
    <property type="entry name" value="TPR"/>
    <property type="match status" value="1"/>
</dbReference>
<evidence type="ECO:0000256" key="1">
    <source>
        <dbReference type="PROSITE-ProRule" id="PRU00339"/>
    </source>
</evidence>
<protein>
    <submittedName>
        <fullName evidence="4">TPR repeat protein</fullName>
    </submittedName>
</protein>
<dbReference type="GO" id="GO:0043531">
    <property type="term" value="F:ADP binding"/>
    <property type="evidence" value="ECO:0007669"/>
    <property type="project" value="InterPro"/>
</dbReference>
<dbReference type="Gene3D" id="3.40.50.300">
    <property type="entry name" value="P-loop containing nucleotide triphosphate hydrolases"/>
    <property type="match status" value="1"/>
</dbReference>
<evidence type="ECO:0000313" key="5">
    <source>
        <dbReference type="Proteomes" id="UP001147746"/>
    </source>
</evidence>
<keyword evidence="5" id="KW-1185">Reference proteome</keyword>
<reference evidence="4" key="1">
    <citation type="submission" date="2022-12" db="EMBL/GenBank/DDBJ databases">
        <authorList>
            <person name="Petersen C."/>
        </authorList>
    </citation>
    <scope>NUCLEOTIDE SEQUENCE</scope>
    <source>
        <strain evidence="4">IBT 21472</strain>
    </source>
</reference>
<sequence>MSGLEVIGGVSAVISILDTSIRLYNSAQHDFKLSATFKAVGRRLPVLRHTLETCKSHLELRKDTIPQDVSEALEKILDNCETNSSNLKSIFERIVPCESDTWEQRYSRLLRRLGKGNKVEELMASINEDVQLIVNYDAVLSGKTPNAPHFEDFSFRGPIGCCLGQAPYLASEHFVGRSRELYEIARILQPLHTFQKQQRLFLGGMGGIGKTELAIAYAKSHGGSYDSVLWLNAQSEAALKDSLRFIASLIFSVQDPGVLERSAIPGRVYRWLSDSRNTRWLLIFDKYDDPSQFEISDYFPSASHGAIIVTTRALDLAGNTLHIKPLSKVADSLRILQIWSKEDNVQSDLSAKRLAEQLGGFPLALAAAGTYVQLTGSTFERYLQEYEALWNIDPNRRALLQEYRENTPYTTWDLSYAHLKTEDSDAVKLLSVLAYFDNQNVWYELFYAGVREGSPKWLHNVVTSNVSFCGAIDVLTQYFFLEVDSLSGSWHMHKYVHDWTLATLNKNIDRSYYWYAVDCVNACIAGVEEHSLGDFSFSRIARHAVRLAEQRFLENYTISDATPGQLDKIARISLLLRHQMQFDKAEQMYTHALARYEKVLGPDHLSTLATVHSIGCLYRAQGKPNKAEQMFLRALAGREKALGRADTSTLTTVTNLGILYRGQSKLHKAEQVFVRALAGRQKALGPDHILTLTTLSDLGILYREQGKLNKAERIFIRALNGKEKVLGLGHASTLATLNHIGILYRDQGIPNKAELMFMRALEGREKVLGPDHSLTTATINHLGILYRGQGKLNEAEQMFLRALAGYEKALGPDHRLTFQAVNKLQMLYIDQGKLDKAEQMKMRAL</sequence>
<dbReference type="SMART" id="SM00028">
    <property type="entry name" value="TPR"/>
    <property type="match status" value="6"/>
</dbReference>
<evidence type="ECO:0000259" key="2">
    <source>
        <dbReference type="Pfam" id="PF00931"/>
    </source>
</evidence>
<dbReference type="Pfam" id="PF13424">
    <property type="entry name" value="TPR_12"/>
    <property type="match status" value="3"/>
</dbReference>
<dbReference type="PANTHER" id="PTHR46082:SF6">
    <property type="entry name" value="AAA+ ATPASE DOMAIN-CONTAINING PROTEIN-RELATED"/>
    <property type="match status" value="1"/>
</dbReference>
<feature type="repeat" description="TPR" evidence="1">
    <location>
        <begin position="692"/>
        <end position="725"/>
    </location>
</feature>
<dbReference type="SUPFAM" id="SSF52540">
    <property type="entry name" value="P-loop containing nucleoside triphosphate hydrolases"/>
    <property type="match status" value="1"/>
</dbReference>
<dbReference type="InterPro" id="IPR019734">
    <property type="entry name" value="TPR_rpt"/>
</dbReference>
<dbReference type="EMBL" id="JAPZBO010000009">
    <property type="protein sequence ID" value="KAJ5303121.1"/>
    <property type="molecule type" value="Genomic_DNA"/>
</dbReference>
<dbReference type="PRINTS" id="PR00381">
    <property type="entry name" value="KINESINLIGHT"/>
</dbReference>
<dbReference type="PANTHER" id="PTHR46082">
    <property type="entry name" value="ATP/GTP-BINDING PROTEIN-RELATED"/>
    <property type="match status" value="1"/>
</dbReference>
<name>A0A9W9U0C7_9EURO</name>
<comment type="caution">
    <text evidence="4">The sequence shown here is derived from an EMBL/GenBank/DDBJ whole genome shotgun (WGS) entry which is preliminary data.</text>
</comment>
<dbReference type="InterPro" id="IPR002182">
    <property type="entry name" value="NB-ARC"/>
</dbReference>
<dbReference type="InterPro" id="IPR011990">
    <property type="entry name" value="TPR-like_helical_dom_sf"/>
</dbReference>
<reference evidence="4" key="2">
    <citation type="journal article" date="2023" name="IMA Fungus">
        <title>Comparative genomic study of the Penicillium genus elucidates a diverse pangenome and 15 lateral gene transfer events.</title>
        <authorList>
            <person name="Petersen C."/>
            <person name="Sorensen T."/>
            <person name="Nielsen M.R."/>
            <person name="Sondergaard T.E."/>
            <person name="Sorensen J.L."/>
            <person name="Fitzpatrick D.A."/>
            <person name="Frisvad J.C."/>
            <person name="Nielsen K.L."/>
        </authorList>
    </citation>
    <scope>NUCLEOTIDE SEQUENCE</scope>
    <source>
        <strain evidence="4">IBT 21472</strain>
    </source>
</reference>
<dbReference type="Pfam" id="PF17107">
    <property type="entry name" value="SesA"/>
    <property type="match status" value="1"/>
</dbReference>
<dbReference type="Pfam" id="PF00931">
    <property type="entry name" value="NB-ARC"/>
    <property type="match status" value="1"/>
</dbReference>
<evidence type="ECO:0000313" key="4">
    <source>
        <dbReference type="EMBL" id="KAJ5303121.1"/>
    </source>
</evidence>
<dbReference type="AlphaFoldDB" id="A0A9W9U0C7"/>
<dbReference type="InterPro" id="IPR053137">
    <property type="entry name" value="NLR-like"/>
</dbReference>